<comment type="caution">
    <text evidence="2">The sequence shown here is derived from an EMBL/GenBank/DDBJ whole genome shotgun (WGS) entry which is preliminary data.</text>
</comment>
<dbReference type="Gene3D" id="1.20.1050.10">
    <property type="match status" value="1"/>
</dbReference>
<sequence>MLLLQFSTSHYCRKARLALGYKQIPYQVENLTPALHILRVKPLSGSHTVPVLLPQQKNCPAVVADSTEIIRFLEAYQPDPPLYLENDMQQKEALRLEDYFDEFIGTAARFVYYQFRANEGKQIDSSWMSQAVIAIVRSQYDINADSAKIAALKIADAIAMLSEFWQDGYLVGDRFSVADLTAAALLSPLGLIPTYRQNYPWLFERITEIHQLCNEPLPKNWQAGLDGLSSYSNAKVN</sequence>
<feature type="domain" description="GST N-terminal" evidence="1">
    <location>
        <begin position="1"/>
        <end position="81"/>
    </location>
</feature>
<evidence type="ECO:0000313" key="2">
    <source>
        <dbReference type="EMBL" id="MBD2319093.1"/>
    </source>
</evidence>
<proteinExistence type="predicted"/>
<reference evidence="2 3" key="1">
    <citation type="journal article" date="2020" name="ISME J.">
        <title>Comparative genomics reveals insights into cyanobacterial evolution and habitat adaptation.</title>
        <authorList>
            <person name="Chen M.Y."/>
            <person name="Teng W.K."/>
            <person name="Zhao L."/>
            <person name="Hu C.X."/>
            <person name="Zhou Y.K."/>
            <person name="Han B.P."/>
            <person name="Song L.R."/>
            <person name="Shu W.S."/>
        </authorList>
    </citation>
    <scope>NUCLEOTIDE SEQUENCE [LARGE SCALE GENOMIC DNA]</scope>
    <source>
        <strain evidence="2 3">FACHB-1050</strain>
    </source>
</reference>
<keyword evidence="3" id="KW-1185">Reference proteome</keyword>
<accession>A0ABR8CFH5</accession>
<organism evidence="2 3">
    <name type="scientific">Phormidium tenue FACHB-1050</name>
    <dbReference type="NCBI Taxonomy" id="2692857"/>
    <lineage>
        <taxon>Bacteria</taxon>
        <taxon>Bacillati</taxon>
        <taxon>Cyanobacteriota</taxon>
        <taxon>Cyanophyceae</taxon>
        <taxon>Oscillatoriophycideae</taxon>
        <taxon>Oscillatoriales</taxon>
        <taxon>Oscillatoriaceae</taxon>
        <taxon>Phormidium</taxon>
    </lineage>
</organism>
<dbReference type="InterPro" id="IPR036282">
    <property type="entry name" value="Glutathione-S-Trfase_C_sf"/>
</dbReference>
<dbReference type="EMBL" id="JACJQY010000042">
    <property type="protein sequence ID" value="MBD2319093.1"/>
    <property type="molecule type" value="Genomic_DNA"/>
</dbReference>
<dbReference type="Gene3D" id="3.40.30.10">
    <property type="entry name" value="Glutaredoxin"/>
    <property type="match status" value="1"/>
</dbReference>
<dbReference type="SUPFAM" id="SSF52833">
    <property type="entry name" value="Thioredoxin-like"/>
    <property type="match status" value="1"/>
</dbReference>
<dbReference type="CDD" id="cd00570">
    <property type="entry name" value="GST_N_family"/>
    <property type="match status" value="1"/>
</dbReference>
<dbReference type="SUPFAM" id="SSF47616">
    <property type="entry name" value="GST C-terminal domain-like"/>
    <property type="match status" value="1"/>
</dbReference>
<name>A0ABR8CFH5_9CYAN</name>
<dbReference type="Pfam" id="PF13417">
    <property type="entry name" value="GST_N_3"/>
    <property type="match status" value="1"/>
</dbReference>
<evidence type="ECO:0000313" key="3">
    <source>
        <dbReference type="Proteomes" id="UP000618445"/>
    </source>
</evidence>
<dbReference type="RefSeq" id="WP_190580726.1">
    <property type="nucleotide sequence ID" value="NZ_CAWPQU010000037.1"/>
</dbReference>
<protein>
    <submittedName>
        <fullName evidence="2">Glutathione S-transferase family protein</fullName>
    </submittedName>
</protein>
<dbReference type="Proteomes" id="UP000618445">
    <property type="component" value="Unassembled WGS sequence"/>
</dbReference>
<dbReference type="InterPro" id="IPR004045">
    <property type="entry name" value="Glutathione_S-Trfase_N"/>
</dbReference>
<gene>
    <name evidence="2" type="ORF">H6G05_19890</name>
</gene>
<evidence type="ECO:0000259" key="1">
    <source>
        <dbReference type="PROSITE" id="PS50404"/>
    </source>
</evidence>
<dbReference type="PROSITE" id="PS50404">
    <property type="entry name" value="GST_NTER"/>
    <property type="match status" value="1"/>
</dbReference>
<dbReference type="InterPro" id="IPR036249">
    <property type="entry name" value="Thioredoxin-like_sf"/>
</dbReference>